<name>A0A2N9E7E1_FAGSY</name>
<organism evidence="3">
    <name type="scientific">Fagus sylvatica</name>
    <name type="common">Beechnut</name>
    <dbReference type="NCBI Taxonomy" id="28930"/>
    <lineage>
        <taxon>Eukaryota</taxon>
        <taxon>Viridiplantae</taxon>
        <taxon>Streptophyta</taxon>
        <taxon>Embryophyta</taxon>
        <taxon>Tracheophyta</taxon>
        <taxon>Spermatophyta</taxon>
        <taxon>Magnoliopsida</taxon>
        <taxon>eudicotyledons</taxon>
        <taxon>Gunneridae</taxon>
        <taxon>Pentapetalae</taxon>
        <taxon>rosids</taxon>
        <taxon>fabids</taxon>
        <taxon>Fagales</taxon>
        <taxon>Fagaceae</taxon>
        <taxon>Fagus</taxon>
    </lineage>
</organism>
<sequence length="433" mass="50252">MYSSFFSRIPEEILLEILSWLLSSLPIKEIFNIRRVSKGINKLTRTPAFAAKHSRNCKPLTGFFYQCRENSFNDKYLYDTKFIPLLEPEPSDLVPDPSLMFLKQKGKNSNEVVELIDSCNGLLLCCTYNGKKCVQTYLVCNPFTKERASLPHPPRTTSMLNGRFSFALLADTTSYGYLQYKVFCVFLNPNRKCPDHQQYSTLLILSSETGKWEEIDERLPPLCDENSMIYSKVVLNGRLFWNCLEDYILVCQNKKRCYELIEAPCSLSLGRSLWKSKDDKLLCYYHRFVDDTVCVWSKELELEGWKVEENKVEFERLTEDVLCQLTAIKSSRWKSIRGLSIKSRAAFKIIGYNPGSNMIYLWKGMLLRYDVKERKFENVWGVECGLATSCLLPYMHSFAPIQININNAKIKDEEKEMVERSMNALSVKDDSEE</sequence>
<dbReference type="Pfam" id="PF24750">
    <property type="entry name" value="b-prop_At3g26010-like"/>
    <property type="match status" value="1"/>
</dbReference>
<dbReference type="EMBL" id="OIVN01000133">
    <property type="protein sequence ID" value="SPC74887.1"/>
    <property type="molecule type" value="Genomic_DNA"/>
</dbReference>
<dbReference type="PANTHER" id="PTHR35546:SF130">
    <property type="entry name" value="EXPRESSED PROTEIN"/>
    <property type="match status" value="1"/>
</dbReference>
<dbReference type="AlphaFoldDB" id="A0A2N9E7E1"/>
<gene>
    <name evidence="3" type="ORF">FSB_LOCUS2769</name>
</gene>
<dbReference type="InterPro" id="IPR001810">
    <property type="entry name" value="F-box_dom"/>
</dbReference>
<proteinExistence type="predicted"/>
<accession>A0A2N9E7E1</accession>
<evidence type="ECO:0000259" key="1">
    <source>
        <dbReference type="Pfam" id="PF00646"/>
    </source>
</evidence>
<feature type="domain" description="F-box" evidence="1">
    <location>
        <begin position="6"/>
        <end position="48"/>
    </location>
</feature>
<dbReference type="SUPFAM" id="SSF81383">
    <property type="entry name" value="F-box domain"/>
    <property type="match status" value="1"/>
</dbReference>
<dbReference type="NCBIfam" id="TIGR01640">
    <property type="entry name" value="F_box_assoc_1"/>
    <property type="match status" value="1"/>
</dbReference>
<dbReference type="Pfam" id="PF00646">
    <property type="entry name" value="F-box"/>
    <property type="match status" value="1"/>
</dbReference>
<dbReference type="InterPro" id="IPR055290">
    <property type="entry name" value="At3g26010-like"/>
</dbReference>
<evidence type="ECO:0000259" key="2">
    <source>
        <dbReference type="Pfam" id="PF24750"/>
    </source>
</evidence>
<dbReference type="PANTHER" id="PTHR35546">
    <property type="entry name" value="F-BOX PROTEIN INTERACTION DOMAIN PROTEIN-RELATED"/>
    <property type="match status" value="1"/>
</dbReference>
<dbReference type="InterPro" id="IPR056592">
    <property type="entry name" value="Beta-prop_At3g26010-like"/>
</dbReference>
<dbReference type="InterPro" id="IPR017451">
    <property type="entry name" value="F-box-assoc_interact_dom"/>
</dbReference>
<dbReference type="InterPro" id="IPR036047">
    <property type="entry name" value="F-box-like_dom_sf"/>
</dbReference>
<feature type="domain" description="F-box protein At3g26010-like beta-propeller" evidence="2">
    <location>
        <begin position="98"/>
        <end position="245"/>
    </location>
</feature>
<reference evidence="3" key="1">
    <citation type="submission" date="2018-02" db="EMBL/GenBank/DDBJ databases">
        <authorList>
            <person name="Cohen D.B."/>
            <person name="Kent A.D."/>
        </authorList>
    </citation>
    <scope>NUCLEOTIDE SEQUENCE</scope>
</reference>
<evidence type="ECO:0000313" key="3">
    <source>
        <dbReference type="EMBL" id="SPC74887.1"/>
    </source>
</evidence>
<protein>
    <submittedName>
        <fullName evidence="3">Uncharacterized protein</fullName>
    </submittedName>
</protein>